<dbReference type="Pfam" id="PF25597">
    <property type="entry name" value="SH3_retrovirus"/>
    <property type="match status" value="1"/>
</dbReference>
<dbReference type="PANTHER" id="PTHR11439:SF515">
    <property type="entry name" value="GAG-POL POLYPROTEIN"/>
    <property type="match status" value="1"/>
</dbReference>
<name>Q7XKY1_ORYSJ</name>
<dbReference type="InterPro" id="IPR057670">
    <property type="entry name" value="SH3_retrovirus"/>
</dbReference>
<proteinExistence type="predicted"/>
<evidence type="ECO:0000259" key="5">
    <source>
        <dbReference type="PROSITE" id="PS50994"/>
    </source>
</evidence>
<feature type="region of interest" description="Disordered" evidence="3">
    <location>
        <begin position="1"/>
        <end position="32"/>
    </location>
</feature>
<keyword evidence="1" id="KW-0064">Aspartyl protease</keyword>
<dbReference type="InterPro" id="IPR025724">
    <property type="entry name" value="GAG-pre-integrase_dom"/>
</dbReference>
<dbReference type="Gene3D" id="3.30.420.10">
    <property type="entry name" value="Ribonuclease H-like superfamily/Ribonuclease H"/>
    <property type="match status" value="1"/>
</dbReference>
<dbReference type="InterPro" id="IPR013103">
    <property type="entry name" value="RVT_2"/>
</dbReference>
<keyword evidence="1" id="KW-0645">Protease</keyword>
<dbReference type="PROSITE" id="PS50158">
    <property type="entry name" value="ZF_CCHC"/>
    <property type="match status" value="1"/>
</dbReference>
<dbReference type="InterPro" id="IPR036397">
    <property type="entry name" value="RNaseH_sf"/>
</dbReference>
<feature type="region of interest" description="Disordered" evidence="3">
    <location>
        <begin position="181"/>
        <end position="259"/>
    </location>
</feature>
<dbReference type="GO" id="GO:0008270">
    <property type="term" value="F:zinc ion binding"/>
    <property type="evidence" value="ECO:0007669"/>
    <property type="project" value="UniProtKB-KW"/>
</dbReference>
<dbReference type="Pfam" id="PF00665">
    <property type="entry name" value="rve"/>
    <property type="match status" value="1"/>
</dbReference>
<dbReference type="GO" id="GO:0003676">
    <property type="term" value="F:nucleic acid binding"/>
    <property type="evidence" value="ECO:0007669"/>
    <property type="project" value="InterPro"/>
</dbReference>
<dbReference type="Pfam" id="PF00078">
    <property type="entry name" value="RVT_1"/>
    <property type="match status" value="1"/>
</dbReference>
<dbReference type="GO" id="GO:0004190">
    <property type="term" value="F:aspartic-type endopeptidase activity"/>
    <property type="evidence" value="ECO:0007669"/>
    <property type="project" value="UniProtKB-KW"/>
</dbReference>
<dbReference type="Proteomes" id="UP000000763">
    <property type="component" value="Chromosome 4"/>
</dbReference>
<feature type="compositionally biased region" description="Basic and acidic residues" evidence="3">
    <location>
        <begin position="239"/>
        <end position="259"/>
    </location>
</feature>
<keyword evidence="2" id="KW-0479">Metal-binding</keyword>
<evidence type="ECO:0000259" key="4">
    <source>
        <dbReference type="PROSITE" id="PS50158"/>
    </source>
</evidence>
<dbReference type="InterPro" id="IPR000477">
    <property type="entry name" value="RT_dom"/>
</dbReference>
<evidence type="ECO:0000256" key="3">
    <source>
        <dbReference type="SAM" id="MobiDB-lite"/>
    </source>
</evidence>
<keyword evidence="1" id="KW-0378">Hydrolase</keyword>
<dbReference type="SUPFAM" id="SSF56672">
    <property type="entry name" value="DNA/RNA polymerases"/>
    <property type="match status" value="1"/>
</dbReference>
<dbReference type="InterPro" id="IPR012337">
    <property type="entry name" value="RNaseH-like_sf"/>
</dbReference>
<dbReference type="CDD" id="cd09272">
    <property type="entry name" value="RNase_HI_RT_Ty1"/>
    <property type="match status" value="1"/>
</dbReference>
<dbReference type="InterPro" id="IPR043502">
    <property type="entry name" value="DNA/RNA_pol_sf"/>
</dbReference>
<gene>
    <name evidence="6" type="primary">OSJNBa0022F16.23</name>
</gene>
<evidence type="ECO:0000313" key="7">
    <source>
        <dbReference type="Proteomes" id="UP000000763"/>
    </source>
</evidence>
<dbReference type="InterPro" id="IPR001584">
    <property type="entry name" value="Integrase_cat-core"/>
</dbReference>
<dbReference type="Pfam" id="PF00098">
    <property type="entry name" value="zf-CCHC"/>
    <property type="match status" value="1"/>
</dbReference>
<dbReference type="SUPFAM" id="SSF53098">
    <property type="entry name" value="Ribonuclease H-like"/>
    <property type="match status" value="1"/>
</dbReference>
<dbReference type="Pfam" id="PF07727">
    <property type="entry name" value="RVT_2"/>
    <property type="match status" value="1"/>
</dbReference>
<feature type="compositionally biased region" description="Basic residues" evidence="3">
    <location>
        <begin position="10"/>
        <end position="26"/>
    </location>
</feature>
<reference evidence="7" key="1">
    <citation type="journal article" date="2005" name="Nature">
        <title>The map-based sequence of the rice genome.</title>
        <authorList>
            <consortium name="International rice genome sequencing project (IRGSP)"/>
            <person name="Matsumoto T."/>
            <person name="Wu J."/>
            <person name="Kanamori H."/>
            <person name="Katayose Y."/>
            <person name="Fujisawa M."/>
            <person name="Namiki N."/>
            <person name="Mizuno H."/>
            <person name="Yamamoto K."/>
            <person name="Antonio B.A."/>
            <person name="Baba T."/>
            <person name="Sakata K."/>
            <person name="Nagamura Y."/>
            <person name="Aoki H."/>
            <person name="Arikawa K."/>
            <person name="Arita K."/>
            <person name="Bito T."/>
            <person name="Chiden Y."/>
            <person name="Fujitsuka N."/>
            <person name="Fukunaka R."/>
            <person name="Hamada M."/>
            <person name="Harada C."/>
            <person name="Hayashi A."/>
            <person name="Hijishita S."/>
            <person name="Honda M."/>
            <person name="Hosokawa S."/>
            <person name="Ichikawa Y."/>
            <person name="Idonuma A."/>
            <person name="Iijima M."/>
            <person name="Ikeda M."/>
            <person name="Ikeno M."/>
            <person name="Ito K."/>
            <person name="Ito S."/>
            <person name="Ito T."/>
            <person name="Ito Y."/>
            <person name="Ito Y."/>
            <person name="Iwabuchi A."/>
            <person name="Kamiya K."/>
            <person name="Karasawa W."/>
            <person name="Kurita K."/>
            <person name="Katagiri S."/>
            <person name="Kikuta A."/>
            <person name="Kobayashi H."/>
            <person name="Kobayashi N."/>
            <person name="Machita K."/>
            <person name="Maehara T."/>
            <person name="Masukawa M."/>
            <person name="Mizubayashi T."/>
            <person name="Mukai Y."/>
            <person name="Nagasaki H."/>
            <person name="Nagata Y."/>
            <person name="Naito S."/>
            <person name="Nakashima M."/>
            <person name="Nakama Y."/>
            <person name="Nakamichi Y."/>
            <person name="Nakamura M."/>
            <person name="Meguro A."/>
            <person name="Negishi M."/>
            <person name="Ohta I."/>
            <person name="Ohta T."/>
            <person name="Okamoto M."/>
            <person name="Ono N."/>
            <person name="Saji S."/>
            <person name="Sakaguchi M."/>
            <person name="Sakai K."/>
            <person name="Shibata M."/>
            <person name="Shimokawa T."/>
            <person name="Song J."/>
            <person name="Takazaki Y."/>
            <person name="Terasawa K."/>
            <person name="Tsugane M."/>
            <person name="Tsuji K."/>
            <person name="Ueda S."/>
            <person name="Waki K."/>
            <person name="Yamagata H."/>
            <person name="Yamamoto M."/>
            <person name="Yamamoto S."/>
            <person name="Yamane H."/>
            <person name="Yoshiki S."/>
            <person name="Yoshihara R."/>
            <person name="Yukawa K."/>
            <person name="Zhong H."/>
            <person name="Yano M."/>
            <person name="Yuan Q."/>
            <person name="Ouyang S."/>
            <person name="Liu J."/>
            <person name="Jones K.M."/>
            <person name="Gansberger K."/>
            <person name="Moffat K."/>
            <person name="Hill J."/>
            <person name="Bera J."/>
            <person name="Fadrosh D."/>
            <person name="Jin S."/>
            <person name="Johri S."/>
            <person name="Kim M."/>
            <person name="Overton L."/>
            <person name="Reardon M."/>
            <person name="Tsitrin T."/>
            <person name="Vuong H."/>
            <person name="Weaver B."/>
            <person name="Ciecko A."/>
            <person name="Tallon L."/>
            <person name="Jackson J."/>
            <person name="Pai G."/>
            <person name="Aken S.V."/>
            <person name="Utterback T."/>
            <person name="Reidmuller S."/>
            <person name="Feldblyum T."/>
            <person name="Hsiao J."/>
            <person name="Zismann V."/>
            <person name="Iobst S."/>
            <person name="de Vazeille A.R."/>
            <person name="Buell C.R."/>
            <person name="Ying K."/>
            <person name="Li Y."/>
            <person name="Lu T."/>
            <person name="Huang Y."/>
            <person name="Zhao Q."/>
            <person name="Feng Q."/>
            <person name="Zhang L."/>
            <person name="Zhu J."/>
            <person name="Weng Q."/>
            <person name="Mu J."/>
            <person name="Lu Y."/>
            <person name="Fan D."/>
            <person name="Liu Y."/>
            <person name="Guan J."/>
            <person name="Zhang Y."/>
            <person name="Yu S."/>
            <person name="Liu X."/>
            <person name="Zhang Y."/>
            <person name="Hong G."/>
            <person name="Han B."/>
            <person name="Choisne N."/>
            <person name="Demange N."/>
            <person name="Orjeda G."/>
            <person name="Samain S."/>
            <person name="Cattolico L."/>
            <person name="Pelletier E."/>
            <person name="Couloux A."/>
            <person name="Segurens B."/>
            <person name="Wincker P."/>
            <person name="D'Hont A."/>
            <person name="Scarpelli C."/>
            <person name="Weissenbach J."/>
            <person name="Salanoubat M."/>
            <person name="Quetier F."/>
            <person name="Yu Y."/>
            <person name="Kim H.R."/>
            <person name="Rambo T."/>
            <person name="Currie J."/>
            <person name="Collura K."/>
            <person name="Luo M."/>
            <person name="Yang T."/>
            <person name="Ammiraju J.S.S."/>
            <person name="Engler F."/>
            <person name="Soderlund C."/>
            <person name="Wing R.A."/>
            <person name="Palmer L.E."/>
            <person name="de la Bastide M."/>
            <person name="Spiegel L."/>
            <person name="Nascimento L."/>
            <person name="Zutavern T."/>
            <person name="O'Shaughnessy A."/>
            <person name="Dike S."/>
            <person name="Dedhia N."/>
            <person name="Preston R."/>
            <person name="Balija V."/>
            <person name="McCombie W.R."/>
            <person name="Chow T."/>
            <person name="Chen H."/>
            <person name="Chung M."/>
            <person name="Chen C."/>
            <person name="Shaw J."/>
            <person name="Wu H."/>
            <person name="Hsiao K."/>
            <person name="Chao Y."/>
            <person name="Chu M."/>
            <person name="Cheng C."/>
            <person name="Hour A."/>
            <person name="Lee P."/>
            <person name="Lin S."/>
            <person name="Lin Y."/>
            <person name="Liou J."/>
            <person name="Liu S."/>
            <person name="Hsing Y."/>
            <person name="Raghuvanshi S."/>
            <person name="Mohanty A."/>
            <person name="Bharti A.K."/>
            <person name="Gaur A."/>
            <person name="Gupta V."/>
            <person name="Kumar D."/>
            <person name="Ravi V."/>
            <person name="Vij S."/>
            <person name="Kapur A."/>
            <person name="Khurana P."/>
            <person name="Khurana P."/>
            <person name="Khurana J.P."/>
            <person name="Tyagi A.K."/>
            <person name="Gaikwad K."/>
            <person name="Singh A."/>
            <person name="Dalal V."/>
            <person name="Srivastava S."/>
            <person name="Dixit A."/>
            <person name="Pal A.K."/>
            <person name="Ghazi I.A."/>
            <person name="Yadav M."/>
            <person name="Pandit A."/>
            <person name="Bhargava A."/>
            <person name="Sureshbabu K."/>
            <person name="Batra K."/>
            <person name="Sharma T.R."/>
            <person name="Mohapatra T."/>
            <person name="Singh N.K."/>
            <person name="Messing J."/>
            <person name="Nelson A.B."/>
            <person name="Fuks G."/>
            <person name="Kavchok S."/>
            <person name="Keizer G."/>
            <person name="Linton E."/>
            <person name="Llaca V."/>
            <person name="Song R."/>
            <person name="Tanyolac B."/>
            <person name="Young S."/>
            <person name="Ho-Il K."/>
            <person name="Hahn J.H."/>
            <person name="Sangsakoo G."/>
            <person name="Vanavichit A."/>
            <person name="de Mattos Luiz.A.T."/>
            <person name="Zimmer P.D."/>
            <person name="Malone G."/>
            <person name="Dellagostin O."/>
            <person name="de Oliveira A.C."/>
            <person name="Bevan M."/>
            <person name="Bancroft I."/>
            <person name="Minx P."/>
            <person name="Cordum H."/>
            <person name="Wilson R."/>
            <person name="Cheng Z."/>
            <person name="Jin W."/>
            <person name="Jiang J."/>
            <person name="Leong S.A."/>
            <person name="Iwama H."/>
            <person name="Gojobori T."/>
            <person name="Itoh T."/>
            <person name="Niimura Y."/>
            <person name="Fujii Y."/>
            <person name="Habara T."/>
            <person name="Sakai H."/>
            <person name="Sato Y."/>
            <person name="Wilson G."/>
            <person name="Kumar K."/>
            <person name="McCouch S."/>
            <person name="Juretic N."/>
            <person name="Hoen D."/>
            <person name="Wright S."/>
            <person name="Bruskiewich R."/>
            <person name="Bureau T."/>
            <person name="Miyao A."/>
            <person name="Hirochika H."/>
            <person name="Nishikawa T."/>
            <person name="Kadowaki K."/>
            <person name="Sugiura M."/>
            <person name="Burr B."/>
            <person name="Sasaki T."/>
        </authorList>
    </citation>
    <scope>NUCLEOTIDE SEQUENCE [LARGE SCALE GENOMIC DNA]</scope>
    <source>
        <strain evidence="7">cv. Nipponbare</strain>
    </source>
</reference>
<dbReference type="InterPro" id="IPR001878">
    <property type="entry name" value="Znf_CCHC"/>
</dbReference>
<evidence type="ECO:0000256" key="1">
    <source>
        <dbReference type="ARBA" id="ARBA00022750"/>
    </source>
</evidence>
<dbReference type="PROSITE" id="PS50994">
    <property type="entry name" value="INTEGRASE"/>
    <property type="match status" value="1"/>
</dbReference>
<sequence>MSAPTPRVSRSPRHQSRSPPLRRGRRRPGDAWHLGPVRRVVKEVGGSANYSILTKTNYSDWSLLMRAMLQVRGLWEAVDTGDVNFQEDRMALEAVLKVVPADLLPVLSVKETAKDAWDAIKTMRVGVDRVRKSKAQELRKQFNAIEFKEGESVEEFSVRLSGLVNNLAVLGIQLEESKKLTGRLRNAEERRPKKKSGDEGDKLYITEEQWAARAKERQSGEGSSRKKAGNNRRHRDGRKKTEGTADGERGARYTRDQGRDKCKNCGRLGHWAKDCCQPKKQVAAHVAQGEEEDDELALLMAHAVELAPPPPSLPPSTEPLNLVEPKVFTHLHCDVDAGVWHLDTGATNHMTGVHDIFSELDTVVRGKVCFGDGSVVAIEGQGKIIFECRNSEHRALIGVYYIPKLNANLVSLRQLDENGCDICIFHGVCTIRDAARQLLARVRCTRIRLYLIKITVARPVCLSARTQEAAWLWHARFGHLHFDALRRLTQQDMVRGLPQIDQVEQLCDCCVISKQRRSPFPGQSLFREEDRLELIHGDLCGPISPATPGGKKHFLLLVDDASCYMWLTLLQNKGEAAAAIKHFQARSEAESGCHLKLLHPDNGGEFTSAEFASYCTESGVKRQLTPPYSPQQNGVVERRNQTILAMAQCLLRAKSVPACYWGEAVMTVVFLLNHAPTKCLDVQPHITKLQERGKPMVFLGYVEGTKAYKVFDPKSGRVQVTRDVVFNKGASWDWDATDGMHSRPMSDFSVEYIVTQEPERAESSMPTPATPRHGAVAHDAMSPTASLPNARSPRFVSPLQDGDDNLDADADDCPPRYRSIDGILGEAYMPSLATRDLADGELHLLGGGTYHLRRGRASPRVAACHAGGNFLHRGQQDLAPCRPATRSSRHWTQMGLQDQEGCARHDHQAQGSSCGEGIHAVAGGGLRRGVCSSGTAGVDENAARAGSAGRLACPPHGRQVGIPQWGAHRGGLRQATSRARHAWNAKLDTSLLSLGFRRNDCEHTVYGRGSGDSRLLVGVYVDDLIITGNVVMEIDRFKAEMMSLFKMSDLGPLSFYLGIEVEQVADGVRLLQKLYAQCILERAGMQGCNSCSTPMEPHLKLTKASTAAMVDATQYRSIVGCLRYLVHTRLDLAFFVGYVSRFMEVPTTEHDVAVKRILCYVAGTVDFGCYYNRMEMPPELVGYCDADMAGNVDTRKSTSGVVFFLGANPVSWQSIKQKVVALSSCEAEYIVAMTAACQGIWLAQLLREIEQEEPQSFKLLVDNKSAITLSKNPVFHDRSKHIATCYHFIHECVEDGRAQVEFIGTDGKVADILTKALGRVCFQELRPRIGVVEDSWQRPILATNSLANFRLKLRRLARDIKRWSRNQVGDIKLQLAVASEVIFQLEIRQRSRQTWLKEGDVNSKFFHIKVNSRRRKNFIQSLHTPSGIAISTQDKEGELFRFLKERLGTCFQRRSGINWNMKETLDLAQLEDDITEEELKVTVFSMPPEKALGPDGFIGVFFKAAWEIIKEDLLTTVTSFFNLNTSQLHDLNSAFICLLKKEDASGAEHYHPISLIHSFSKTISKLMANRLAPRLCELVSPNQSAFIRKRDIRDNFLYVQNMVQILHRTKKQSLFIKVDIAKAFDTVC</sequence>
<dbReference type="Pfam" id="PF22936">
    <property type="entry name" value="Pol_BBD"/>
    <property type="match status" value="1"/>
</dbReference>
<evidence type="ECO:0000313" key="6">
    <source>
        <dbReference type="EMBL" id="CAE05399.1"/>
    </source>
</evidence>
<organism evidence="6 7">
    <name type="scientific">Oryza sativa subsp. japonica</name>
    <name type="common">Rice</name>
    <dbReference type="NCBI Taxonomy" id="39947"/>
    <lineage>
        <taxon>Eukaryota</taxon>
        <taxon>Viridiplantae</taxon>
        <taxon>Streptophyta</taxon>
        <taxon>Embryophyta</taxon>
        <taxon>Tracheophyta</taxon>
        <taxon>Spermatophyta</taxon>
        <taxon>Magnoliopsida</taxon>
        <taxon>Liliopsida</taxon>
        <taxon>Poales</taxon>
        <taxon>Poaceae</taxon>
        <taxon>BOP clade</taxon>
        <taxon>Oryzoideae</taxon>
        <taxon>Oryzeae</taxon>
        <taxon>Oryzinae</taxon>
        <taxon>Oryza</taxon>
        <taxon>Oryza sativa</taxon>
    </lineage>
</organism>
<feature type="compositionally biased region" description="Basic and acidic residues" evidence="3">
    <location>
        <begin position="181"/>
        <end position="205"/>
    </location>
</feature>
<dbReference type="SUPFAM" id="SSF57756">
    <property type="entry name" value="Retrovirus zinc finger-like domains"/>
    <property type="match status" value="1"/>
</dbReference>
<dbReference type="PANTHER" id="PTHR11439">
    <property type="entry name" value="GAG-POL-RELATED RETROTRANSPOSON"/>
    <property type="match status" value="1"/>
</dbReference>
<feature type="domain" description="CCHC-type" evidence="4">
    <location>
        <begin position="261"/>
        <end position="275"/>
    </location>
</feature>
<dbReference type="Pfam" id="PF14223">
    <property type="entry name" value="Retrotran_gag_2"/>
    <property type="match status" value="1"/>
</dbReference>
<keyword evidence="2" id="KW-0863">Zinc-finger</keyword>
<dbReference type="GO" id="GO:0015074">
    <property type="term" value="P:DNA integration"/>
    <property type="evidence" value="ECO:0007669"/>
    <property type="project" value="InterPro"/>
</dbReference>
<protein>
    <submittedName>
        <fullName evidence="6">OSJNBa0022F16.23 protein</fullName>
    </submittedName>
</protein>
<feature type="domain" description="Integrase catalytic" evidence="5">
    <location>
        <begin position="517"/>
        <end position="692"/>
    </location>
</feature>
<dbReference type="InterPro" id="IPR054722">
    <property type="entry name" value="PolX-like_BBD"/>
</dbReference>
<feature type="compositionally biased region" description="Basic residues" evidence="3">
    <location>
        <begin position="225"/>
        <end position="238"/>
    </location>
</feature>
<evidence type="ECO:0000256" key="2">
    <source>
        <dbReference type="PROSITE-ProRule" id="PRU00047"/>
    </source>
</evidence>
<dbReference type="EMBL" id="AL731581">
    <property type="protein sequence ID" value="CAE05399.1"/>
    <property type="molecule type" value="Genomic_DNA"/>
</dbReference>
<dbReference type="Gene3D" id="4.10.60.10">
    <property type="entry name" value="Zinc finger, CCHC-type"/>
    <property type="match status" value="1"/>
</dbReference>
<accession>Q7XKY1</accession>
<reference evidence="7" key="2">
    <citation type="journal article" date="2008" name="Nucleic Acids Res.">
        <title>The rice annotation project database (RAP-DB): 2008 update.</title>
        <authorList>
            <consortium name="The rice annotation project (RAP)"/>
        </authorList>
    </citation>
    <scope>GENOME REANNOTATION</scope>
    <source>
        <strain evidence="7">cv. Nipponbare</strain>
    </source>
</reference>
<dbReference type="Pfam" id="PF13976">
    <property type="entry name" value="gag_pre-integrs"/>
    <property type="match status" value="1"/>
</dbReference>
<dbReference type="InterPro" id="IPR036875">
    <property type="entry name" value="Znf_CCHC_sf"/>
</dbReference>
<keyword evidence="2" id="KW-0862">Zinc</keyword>